<name>A0A240BFX1_SERFI</name>
<dbReference type="RefSeq" id="WP_095096023.1">
    <property type="nucleotide sequence ID" value="NZ_CAMIQD010000001.1"/>
</dbReference>
<evidence type="ECO:0000313" key="4">
    <source>
        <dbReference type="Proteomes" id="UP000215134"/>
    </source>
</evidence>
<evidence type="ECO:0000313" key="3">
    <source>
        <dbReference type="EMBL" id="SNV94309.1"/>
    </source>
</evidence>
<evidence type="ECO:0000256" key="1">
    <source>
        <dbReference type="SAM" id="MobiDB-lite"/>
    </source>
</evidence>
<gene>
    <name evidence="3" type="ORF">SAMEA4384070_01083</name>
</gene>
<dbReference type="OrthoDB" id="6494438at2"/>
<keyword evidence="4" id="KW-1185">Reference proteome</keyword>
<accession>A0A240BFX1</accession>
<feature type="signal peptide" evidence="2">
    <location>
        <begin position="1"/>
        <end position="24"/>
    </location>
</feature>
<proteinExistence type="predicted"/>
<dbReference type="Proteomes" id="UP000215134">
    <property type="component" value="Chromosome 1"/>
</dbReference>
<evidence type="ECO:0008006" key="5">
    <source>
        <dbReference type="Google" id="ProtNLM"/>
    </source>
</evidence>
<feature type="region of interest" description="Disordered" evidence="1">
    <location>
        <begin position="63"/>
        <end position="87"/>
    </location>
</feature>
<feature type="compositionally biased region" description="Basic and acidic residues" evidence="1">
    <location>
        <begin position="64"/>
        <end position="87"/>
    </location>
</feature>
<organism evidence="3 4">
    <name type="scientific">Serratia ficaria</name>
    <dbReference type="NCBI Taxonomy" id="61651"/>
    <lineage>
        <taxon>Bacteria</taxon>
        <taxon>Pseudomonadati</taxon>
        <taxon>Pseudomonadota</taxon>
        <taxon>Gammaproteobacteria</taxon>
        <taxon>Enterobacterales</taxon>
        <taxon>Yersiniaceae</taxon>
        <taxon>Serratia</taxon>
    </lineage>
</organism>
<reference evidence="3 4" key="1">
    <citation type="submission" date="2017-06" db="EMBL/GenBank/DDBJ databases">
        <authorList>
            <consortium name="Pathogen Informatics"/>
        </authorList>
    </citation>
    <scope>NUCLEOTIDE SEQUENCE [LARGE SCALE GENOMIC DNA]</scope>
    <source>
        <strain evidence="3 4">NCTC12148</strain>
    </source>
</reference>
<feature type="chain" id="PRO_5012037505" description="Secreted protein" evidence="2">
    <location>
        <begin position="25"/>
        <end position="87"/>
    </location>
</feature>
<dbReference type="GeneID" id="75026261"/>
<sequence length="87" mass="9779">MLKRLRHRLFTLLATLLFVGCLHSASLDESRMSHNLQPALSALSNSMQDIREVLARCAGEDSEERLNDGCPRLEARASGDDEPEEKR</sequence>
<keyword evidence="2" id="KW-0732">Signal</keyword>
<dbReference type="AlphaFoldDB" id="A0A240BFX1"/>
<protein>
    <recommendedName>
        <fullName evidence="5">Secreted protein</fullName>
    </recommendedName>
</protein>
<dbReference type="KEGG" id="sfj:SAMEA4384070_1083"/>
<dbReference type="PROSITE" id="PS51257">
    <property type="entry name" value="PROKAR_LIPOPROTEIN"/>
    <property type="match status" value="1"/>
</dbReference>
<dbReference type="EMBL" id="LT906479">
    <property type="protein sequence ID" value="SNV94309.1"/>
    <property type="molecule type" value="Genomic_DNA"/>
</dbReference>
<evidence type="ECO:0000256" key="2">
    <source>
        <dbReference type="SAM" id="SignalP"/>
    </source>
</evidence>